<name>A0A6J6NMN2_9ZZZZ</name>
<dbReference type="Gene3D" id="3.20.20.140">
    <property type="entry name" value="Metal-dependent hydrolases"/>
    <property type="match status" value="1"/>
</dbReference>
<dbReference type="InterPro" id="IPR005920">
    <property type="entry name" value="HutI"/>
</dbReference>
<evidence type="ECO:0000256" key="6">
    <source>
        <dbReference type="ARBA" id="ARBA00022833"/>
    </source>
</evidence>
<dbReference type="SUPFAM" id="SSF51556">
    <property type="entry name" value="Metallo-dependent hydrolases"/>
    <property type="match status" value="1"/>
</dbReference>
<keyword evidence="7" id="KW-0408">Iron</keyword>
<evidence type="ECO:0000256" key="1">
    <source>
        <dbReference type="ARBA" id="ARBA00005023"/>
    </source>
</evidence>
<evidence type="ECO:0000256" key="5">
    <source>
        <dbReference type="ARBA" id="ARBA00022808"/>
    </source>
</evidence>
<evidence type="ECO:0000256" key="3">
    <source>
        <dbReference type="ARBA" id="ARBA00022723"/>
    </source>
</evidence>
<dbReference type="InterPro" id="IPR006680">
    <property type="entry name" value="Amidohydro-rel"/>
</dbReference>
<keyword evidence="3" id="KW-0479">Metal-binding</keyword>
<dbReference type="SUPFAM" id="SSF51338">
    <property type="entry name" value="Composite domain of metallo-dependent hydrolases"/>
    <property type="match status" value="1"/>
</dbReference>
<dbReference type="GO" id="GO:0005737">
    <property type="term" value="C:cytoplasm"/>
    <property type="evidence" value="ECO:0007669"/>
    <property type="project" value="InterPro"/>
</dbReference>
<dbReference type="EMBL" id="CAEZXK010000016">
    <property type="protein sequence ID" value="CAB4687476.1"/>
    <property type="molecule type" value="Genomic_DNA"/>
</dbReference>
<dbReference type="Gene3D" id="2.30.40.10">
    <property type="entry name" value="Urease, subunit C, domain 1"/>
    <property type="match status" value="1"/>
</dbReference>
<dbReference type="InterPro" id="IPR032466">
    <property type="entry name" value="Metal_Hydrolase"/>
</dbReference>
<dbReference type="NCBIfam" id="TIGR01224">
    <property type="entry name" value="hutI"/>
    <property type="match status" value="1"/>
</dbReference>
<keyword evidence="5" id="KW-0369">Histidine metabolism</keyword>
<evidence type="ECO:0000256" key="4">
    <source>
        <dbReference type="ARBA" id="ARBA00022801"/>
    </source>
</evidence>
<accession>A0A6J6NMN2</accession>
<dbReference type="GO" id="GO:0050480">
    <property type="term" value="F:imidazolonepropionase activity"/>
    <property type="evidence" value="ECO:0007669"/>
    <property type="project" value="UniProtKB-EC"/>
</dbReference>
<evidence type="ECO:0000256" key="2">
    <source>
        <dbReference type="ARBA" id="ARBA00012864"/>
    </source>
</evidence>
<dbReference type="HAMAP" id="MF_00372">
    <property type="entry name" value="HutI"/>
    <property type="match status" value="1"/>
</dbReference>
<reference evidence="9" key="1">
    <citation type="submission" date="2020-05" db="EMBL/GenBank/DDBJ databases">
        <authorList>
            <person name="Chiriac C."/>
            <person name="Salcher M."/>
            <person name="Ghai R."/>
            <person name="Kavagutti S V."/>
        </authorList>
    </citation>
    <scope>NUCLEOTIDE SEQUENCE</scope>
</reference>
<proteinExistence type="inferred from homology"/>
<gene>
    <name evidence="9" type="ORF">UFOPK2370_00729</name>
</gene>
<keyword evidence="4" id="KW-0378">Hydrolase</keyword>
<dbReference type="EC" id="3.5.2.7" evidence="2"/>
<organism evidence="9">
    <name type="scientific">freshwater metagenome</name>
    <dbReference type="NCBI Taxonomy" id="449393"/>
    <lineage>
        <taxon>unclassified sequences</taxon>
        <taxon>metagenomes</taxon>
        <taxon>ecological metagenomes</taxon>
    </lineage>
</organism>
<evidence type="ECO:0000313" key="9">
    <source>
        <dbReference type="EMBL" id="CAB4687476.1"/>
    </source>
</evidence>
<dbReference type="GO" id="GO:0046872">
    <property type="term" value="F:metal ion binding"/>
    <property type="evidence" value="ECO:0007669"/>
    <property type="project" value="UniProtKB-KW"/>
</dbReference>
<evidence type="ECO:0000259" key="8">
    <source>
        <dbReference type="Pfam" id="PF01979"/>
    </source>
</evidence>
<dbReference type="PANTHER" id="PTHR42752:SF1">
    <property type="entry name" value="IMIDAZOLONEPROPIONASE-RELATED"/>
    <property type="match status" value="1"/>
</dbReference>
<evidence type="ECO:0000256" key="7">
    <source>
        <dbReference type="ARBA" id="ARBA00023004"/>
    </source>
</evidence>
<comment type="pathway">
    <text evidence="1">Amino-acid degradation.</text>
</comment>
<dbReference type="AlphaFoldDB" id="A0A6J6NMN2"/>
<sequence length="391" mass="41180">MSSVAITDIGSLVTNDSTLGDGALGLRSNAAIVVVDGKVAWIGDSQSVGVTDNRISVAGKTVVPGFVDSHAHLVFAGDRSEEFSARMSGESYSAGGIKTTMAATRAASDETLRANTSRLVSELHRSGVTTFESKSGYALDVANEARTLRIAKEFTDETTFLGAHVVPAEFANRGDEYVELVVGEMLQAAKSHAKWIDVFCDRGAFDVNQARTILRAGVEVGLQPRIHANQLADIGAAKLAVELDCASADHLTHLSDEDVELLAASNTVATLLPGAEFSTRSSYPDARRLFAAGATVAIATDCNPGSSFITSMAFCMAVAVRDMAFSPEQALLAATVGGAKALRRSDIGALSVGMRADFVVLNAPSYIHLSYRPGVDLVDSTWVAGKTVYQR</sequence>
<dbReference type="GO" id="GO:0019556">
    <property type="term" value="P:L-histidine catabolic process to glutamate and formamide"/>
    <property type="evidence" value="ECO:0007669"/>
    <property type="project" value="InterPro"/>
</dbReference>
<dbReference type="Pfam" id="PF01979">
    <property type="entry name" value="Amidohydro_1"/>
    <property type="match status" value="1"/>
</dbReference>
<protein>
    <recommendedName>
        <fullName evidence="2">imidazolonepropionase</fullName>
        <ecNumber evidence="2">3.5.2.7</ecNumber>
    </recommendedName>
</protein>
<dbReference type="InterPro" id="IPR011059">
    <property type="entry name" value="Metal-dep_hydrolase_composite"/>
</dbReference>
<dbReference type="PANTHER" id="PTHR42752">
    <property type="entry name" value="IMIDAZOLONEPROPIONASE"/>
    <property type="match status" value="1"/>
</dbReference>
<feature type="domain" description="Amidohydrolase-related" evidence="8">
    <location>
        <begin position="61"/>
        <end position="388"/>
    </location>
</feature>
<keyword evidence="6" id="KW-0862">Zinc</keyword>